<evidence type="ECO:0000256" key="7">
    <source>
        <dbReference type="ARBA" id="ARBA00035685"/>
    </source>
</evidence>
<evidence type="ECO:0000256" key="6">
    <source>
        <dbReference type="ARBA" id="ARBA00035634"/>
    </source>
</evidence>
<keyword evidence="13" id="KW-1185">Reference proteome</keyword>
<evidence type="ECO:0000256" key="4">
    <source>
        <dbReference type="ARBA" id="ARBA00022824"/>
    </source>
</evidence>
<dbReference type="PROSITE" id="PS51140">
    <property type="entry name" value="CUE"/>
    <property type="match status" value="1"/>
</dbReference>
<evidence type="ECO:0000256" key="8">
    <source>
        <dbReference type="ARBA" id="ARBA00035713"/>
    </source>
</evidence>
<feature type="domain" description="CUE" evidence="11">
    <location>
        <begin position="303"/>
        <end position="345"/>
    </location>
</feature>
<feature type="transmembrane region" description="Helical" evidence="10">
    <location>
        <begin position="20"/>
        <end position="50"/>
    </location>
</feature>
<keyword evidence="5 10" id="KW-0472">Membrane</keyword>
<dbReference type="GeneID" id="111859349"/>
<reference evidence="12" key="2">
    <citation type="submission" date="2025-09" db="UniProtKB">
        <authorList>
            <consortium name="Ensembl"/>
        </authorList>
    </citation>
    <scope>IDENTIFICATION</scope>
</reference>
<feature type="region of interest" description="Disordered" evidence="9">
    <location>
        <begin position="277"/>
        <end position="296"/>
    </location>
</feature>
<evidence type="ECO:0000256" key="9">
    <source>
        <dbReference type="SAM" id="MobiDB-lite"/>
    </source>
</evidence>
<dbReference type="RefSeq" id="XP_023697688.1">
    <property type="nucleotide sequence ID" value="XM_023841920.2"/>
</dbReference>
<reference evidence="12" key="1">
    <citation type="submission" date="2025-08" db="UniProtKB">
        <authorList>
            <consortium name="Ensembl"/>
        </authorList>
    </citation>
    <scope>IDENTIFICATION</scope>
</reference>
<dbReference type="SMART" id="SM00546">
    <property type="entry name" value="CUE"/>
    <property type="match status" value="1"/>
</dbReference>
<dbReference type="PANTHER" id="PTHR15486">
    <property type="entry name" value="ANCIENT UBIQUITOUS PROTEIN"/>
    <property type="match status" value="1"/>
</dbReference>
<dbReference type="GO" id="GO:0036503">
    <property type="term" value="P:ERAD pathway"/>
    <property type="evidence" value="ECO:0007669"/>
    <property type="project" value="InterPro"/>
</dbReference>
<dbReference type="CTD" id="550"/>
<comment type="similarity">
    <text evidence="6">Belongs to the AUP1 family.</text>
</comment>
<dbReference type="PANTHER" id="PTHR15486:SF96">
    <property type="entry name" value="LIPID DROPLET-REGULATING VLDL ASSEMBLY FACTOR AUP1"/>
    <property type="match status" value="1"/>
</dbReference>
<dbReference type="Gene3D" id="1.10.8.10">
    <property type="entry name" value="DNA helicase RuvA subunit, C-terminal domain"/>
    <property type="match status" value="1"/>
</dbReference>
<dbReference type="GO" id="GO:0005811">
    <property type="term" value="C:lipid droplet"/>
    <property type="evidence" value="ECO:0007669"/>
    <property type="project" value="UniProtKB-SubCell"/>
</dbReference>
<dbReference type="InterPro" id="IPR003892">
    <property type="entry name" value="CUE"/>
</dbReference>
<dbReference type="KEGG" id="pki:111859349"/>
<dbReference type="GeneTree" id="ENSGT00390000016110"/>
<organism evidence="12 13">
    <name type="scientific">Paramormyrops kingsleyae</name>
    <dbReference type="NCBI Taxonomy" id="1676925"/>
    <lineage>
        <taxon>Eukaryota</taxon>
        <taxon>Metazoa</taxon>
        <taxon>Chordata</taxon>
        <taxon>Craniata</taxon>
        <taxon>Vertebrata</taxon>
        <taxon>Euteleostomi</taxon>
        <taxon>Actinopterygii</taxon>
        <taxon>Neopterygii</taxon>
        <taxon>Teleostei</taxon>
        <taxon>Osteoglossocephala</taxon>
        <taxon>Osteoglossomorpha</taxon>
        <taxon>Osteoglossiformes</taxon>
        <taxon>Mormyridae</taxon>
        <taxon>Paramormyrops</taxon>
    </lineage>
</organism>
<dbReference type="Pfam" id="PF02845">
    <property type="entry name" value="CUE"/>
    <property type="match status" value="1"/>
</dbReference>
<dbReference type="GO" id="GO:0005789">
    <property type="term" value="C:endoplasmic reticulum membrane"/>
    <property type="evidence" value="ECO:0007669"/>
    <property type="project" value="UniProtKB-SubCell"/>
</dbReference>
<protein>
    <recommendedName>
        <fullName evidence="7">Lipid droplet-regulating VLDL assembly factor AUP1</fullName>
    </recommendedName>
    <alternativeName>
        <fullName evidence="8">Ancient ubiquitous protein 1</fullName>
    </alternativeName>
</protein>
<evidence type="ECO:0000256" key="1">
    <source>
        <dbReference type="ARBA" id="ARBA00004406"/>
    </source>
</evidence>
<dbReference type="GO" id="GO:0043130">
    <property type="term" value="F:ubiquitin binding"/>
    <property type="evidence" value="ECO:0007669"/>
    <property type="project" value="InterPro"/>
</dbReference>
<keyword evidence="10" id="KW-1133">Transmembrane helix</keyword>
<dbReference type="AlphaFoldDB" id="A0A3B3Q8J4"/>
<dbReference type="Ensembl" id="ENSPKIT00000026079.1">
    <property type="protein sequence ID" value="ENSPKIP00000002139.1"/>
    <property type="gene ID" value="ENSPKIG00000020155.1"/>
</dbReference>
<name>A0A3B3Q8J4_9TELE</name>
<keyword evidence="3" id="KW-0551">Lipid droplet</keyword>
<dbReference type="STRING" id="1676925.ENSPKIP00000002139"/>
<evidence type="ECO:0000256" key="2">
    <source>
        <dbReference type="ARBA" id="ARBA00004502"/>
    </source>
</evidence>
<dbReference type="OrthoDB" id="1854593at2759"/>
<evidence type="ECO:0000256" key="5">
    <source>
        <dbReference type="ARBA" id="ARBA00023136"/>
    </source>
</evidence>
<evidence type="ECO:0000313" key="12">
    <source>
        <dbReference type="Ensembl" id="ENSPKIP00000002139.1"/>
    </source>
</evidence>
<accession>A0A3B3Q8J4</accession>
<dbReference type="FunFam" id="1.10.8.10:FF:000049">
    <property type="entry name" value="ancient ubiquitous protein 1 isoform X2"/>
    <property type="match status" value="1"/>
</dbReference>
<dbReference type="InterPro" id="IPR048056">
    <property type="entry name" value="AUP1_CUE"/>
</dbReference>
<feature type="region of interest" description="Disordered" evidence="9">
    <location>
        <begin position="343"/>
        <end position="386"/>
    </location>
</feature>
<evidence type="ECO:0000256" key="10">
    <source>
        <dbReference type="SAM" id="Phobius"/>
    </source>
</evidence>
<proteinExistence type="inferred from homology"/>
<dbReference type="SUPFAM" id="SSF69593">
    <property type="entry name" value="Glycerol-3-phosphate (1)-acyltransferase"/>
    <property type="match status" value="1"/>
</dbReference>
<evidence type="ECO:0000259" key="11">
    <source>
        <dbReference type="PROSITE" id="PS51140"/>
    </source>
</evidence>
<keyword evidence="10" id="KW-0812">Transmembrane</keyword>
<dbReference type="Proteomes" id="UP000261540">
    <property type="component" value="Unplaced"/>
</dbReference>
<sequence>MEAPGLEQLLDFQRWPDDGLLRLLLMLYFPFGVCLTLLRIFIGVHVFLVSCALPHSFIRRFVVRVMCSVLGIYVRQNSPRLRDRAARLYVCNHVTPFDHNVINIVAPCNTPMLGGSSGFMCWARGFLELGMVSGRSGLAEALQQYCVAQGTLPLLLFPEEDITNGRHGLLKFSSWPFTVTDTVQPVALITKRPLLAVSTAESSWVTELLWTLFVPFTVYQVRWLAPMSRRDGDSSQDFANRIQEVIAGELGLVPTQITKGDKAEHIKRRRHLVPWTGSSSRATRAQAHSAAHLAPRPGVEDAQMAKMAQQVKEVLPDIPVNVIVRDLMQTNCVNTTITNLLEGSREPEAEALAGAESTPGGSSAPPMSRHANPPWSAANTFGNSQMDRHMSLQERKEALYEYARRRYIEKHGLNQENIQ</sequence>
<evidence type="ECO:0000313" key="13">
    <source>
        <dbReference type="Proteomes" id="UP000261540"/>
    </source>
</evidence>
<comment type="subcellular location">
    <subcellularLocation>
        <location evidence="1">Endoplasmic reticulum membrane</location>
        <topology evidence="1">Peripheral membrane protein</topology>
    </subcellularLocation>
    <subcellularLocation>
        <location evidence="2">Lipid droplet</location>
    </subcellularLocation>
</comment>
<evidence type="ECO:0000256" key="3">
    <source>
        <dbReference type="ARBA" id="ARBA00022677"/>
    </source>
</evidence>
<keyword evidence="4" id="KW-0256">Endoplasmic reticulum</keyword>
<dbReference type="CDD" id="cd14420">
    <property type="entry name" value="CUE_AUP1"/>
    <property type="match status" value="1"/>
</dbReference>